<sequence length="264" mass="29417">MRVIAVDEIEIAEGDIVLIRTGFTELILEMDRHPNLDALNARCSALDGRDDRLLQWLTDTRIAALVADNYAVERFPALPAKRVGPAPALPLHHHCLFKLGMPLGELWYLRDLAEWLRSRGRSHFMLTAPPLRLPGAIGSPVTPIATGTIVESDERLLFISGHIPLDKNDLTGKPVEGDLEVQLEQVFRNLDETLRAAGASWENMLKMTYYIVGLEMKHMATIRVVRDRYINPDCPPALAFIGVPCLALPQFLCEVDGVATLPKK</sequence>
<evidence type="ECO:0000313" key="3">
    <source>
        <dbReference type="Proteomes" id="UP000002051"/>
    </source>
</evidence>
<dbReference type="Gene3D" id="3.30.1330.40">
    <property type="entry name" value="RutC-like"/>
    <property type="match status" value="1"/>
</dbReference>
<dbReference type="Proteomes" id="UP000002051">
    <property type="component" value="Unassembled WGS sequence"/>
</dbReference>
<dbReference type="Gene3D" id="3.50.30.50">
    <property type="entry name" value="Putative cyclase"/>
    <property type="match status" value="1"/>
</dbReference>
<dbReference type="InterPro" id="IPR037175">
    <property type="entry name" value="KFase_sf"/>
</dbReference>
<dbReference type="EMBL" id="KL404259">
    <property type="protein sequence ID" value="KEH15273.1"/>
    <property type="molecule type" value="Genomic_DNA"/>
</dbReference>
<keyword evidence="3" id="KW-1185">Reference proteome</keyword>
<dbReference type="InterPro" id="IPR006175">
    <property type="entry name" value="YjgF/YER057c/UK114"/>
</dbReference>
<dbReference type="InterPro" id="IPR035959">
    <property type="entry name" value="RutC-like_sf"/>
</dbReference>
<dbReference type="HOGENOM" id="CLU_1055107_0_0_1"/>
<accession>A0A072TE20</accession>
<dbReference type="PANTHER" id="PTHR34861">
    <property type="match status" value="1"/>
</dbReference>
<reference evidence="2" key="3">
    <citation type="submission" date="2015-06" db="UniProtKB">
        <authorList>
            <consortium name="EnsemblPlants"/>
        </authorList>
    </citation>
    <scope>IDENTIFICATION</scope>
    <source>
        <strain evidence="2">cv. Jemalong A17</strain>
    </source>
</reference>
<protein>
    <submittedName>
        <fullName evidence="1">Endoribonuclease L-PSP protein</fullName>
    </submittedName>
</protein>
<dbReference type="SUPFAM" id="SSF55298">
    <property type="entry name" value="YjgF-like"/>
    <property type="match status" value="1"/>
</dbReference>
<reference evidence="1 3" key="1">
    <citation type="journal article" date="2011" name="Nature">
        <title>The Medicago genome provides insight into the evolution of rhizobial symbioses.</title>
        <authorList>
            <person name="Young N.D."/>
            <person name="Debelle F."/>
            <person name="Oldroyd G.E."/>
            <person name="Geurts R."/>
            <person name="Cannon S.B."/>
            <person name="Udvardi M.K."/>
            <person name="Benedito V.A."/>
            <person name="Mayer K.F."/>
            <person name="Gouzy J."/>
            <person name="Schoof H."/>
            <person name="Van de Peer Y."/>
            <person name="Proost S."/>
            <person name="Cook D.R."/>
            <person name="Meyers B.C."/>
            <person name="Spannagl M."/>
            <person name="Cheung F."/>
            <person name="De Mita S."/>
            <person name="Krishnakumar V."/>
            <person name="Gundlach H."/>
            <person name="Zhou S."/>
            <person name="Mudge J."/>
            <person name="Bharti A.K."/>
            <person name="Murray J.D."/>
            <person name="Naoumkina M.A."/>
            <person name="Rosen B."/>
            <person name="Silverstein K.A."/>
            <person name="Tang H."/>
            <person name="Rombauts S."/>
            <person name="Zhao P.X."/>
            <person name="Zhou P."/>
            <person name="Barbe V."/>
            <person name="Bardou P."/>
            <person name="Bechner M."/>
            <person name="Bellec A."/>
            <person name="Berger A."/>
            <person name="Berges H."/>
            <person name="Bidwell S."/>
            <person name="Bisseling T."/>
            <person name="Choisne N."/>
            <person name="Couloux A."/>
            <person name="Denny R."/>
            <person name="Deshpande S."/>
            <person name="Dai X."/>
            <person name="Doyle J.J."/>
            <person name="Dudez A.M."/>
            <person name="Farmer A.D."/>
            <person name="Fouteau S."/>
            <person name="Franken C."/>
            <person name="Gibelin C."/>
            <person name="Gish J."/>
            <person name="Goldstein S."/>
            <person name="Gonzalez A.J."/>
            <person name="Green P.J."/>
            <person name="Hallab A."/>
            <person name="Hartog M."/>
            <person name="Hua A."/>
            <person name="Humphray S.J."/>
            <person name="Jeong D.H."/>
            <person name="Jing Y."/>
            <person name="Jocker A."/>
            <person name="Kenton S.M."/>
            <person name="Kim D.J."/>
            <person name="Klee K."/>
            <person name="Lai H."/>
            <person name="Lang C."/>
            <person name="Lin S."/>
            <person name="Macmil S.L."/>
            <person name="Magdelenat G."/>
            <person name="Matthews L."/>
            <person name="McCorrison J."/>
            <person name="Monaghan E.L."/>
            <person name="Mun J.H."/>
            <person name="Najar F.Z."/>
            <person name="Nicholson C."/>
            <person name="Noirot C."/>
            <person name="O'Bleness M."/>
            <person name="Paule C.R."/>
            <person name="Poulain J."/>
            <person name="Prion F."/>
            <person name="Qin B."/>
            <person name="Qu C."/>
            <person name="Retzel E.F."/>
            <person name="Riddle C."/>
            <person name="Sallet E."/>
            <person name="Samain S."/>
            <person name="Samson N."/>
            <person name="Sanders I."/>
            <person name="Saurat O."/>
            <person name="Scarpelli C."/>
            <person name="Schiex T."/>
            <person name="Segurens B."/>
            <person name="Severin A.J."/>
            <person name="Sherrier D.J."/>
            <person name="Shi R."/>
            <person name="Sims S."/>
            <person name="Singer S.R."/>
            <person name="Sinharoy S."/>
            <person name="Sterck L."/>
            <person name="Viollet A."/>
            <person name="Wang B.B."/>
            <person name="Wang K."/>
            <person name="Wang M."/>
            <person name="Wang X."/>
            <person name="Warfsmann J."/>
            <person name="Weissenbach J."/>
            <person name="White D.D."/>
            <person name="White J.D."/>
            <person name="Wiley G.B."/>
            <person name="Wincker P."/>
            <person name="Xing Y."/>
            <person name="Yang L."/>
            <person name="Yao Z."/>
            <person name="Ying F."/>
            <person name="Zhai J."/>
            <person name="Zhou L."/>
            <person name="Zuber A."/>
            <person name="Denarie J."/>
            <person name="Dixon R.A."/>
            <person name="May G.D."/>
            <person name="Schwartz D.C."/>
            <person name="Rogers J."/>
            <person name="Quetier F."/>
            <person name="Town C.D."/>
            <person name="Roe B.A."/>
        </authorList>
    </citation>
    <scope>NUCLEOTIDE SEQUENCE [LARGE SCALE GENOMIC DNA]</scope>
    <source>
        <strain evidence="1">A17</strain>
        <strain evidence="2 3">cv. Jemalong A17</strain>
    </source>
</reference>
<reference evidence="1 3" key="2">
    <citation type="journal article" date="2014" name="BMC Genomics">
        <title>An improved genome release (version Mt4.0) for the model legume Medicago truncatula.</title>
        <authorList>
            <person name="Tang H."/>
            <person name="Krishnakumar V."/>
            <person name="Bidwell S."/>
            <person name="Rosen B."/>
            <person name="Chan A."/>
            <person name="Zhou S."/>
            <person name="Gentzbittel L."/>
            <person name="Childs K.L."/>
            <person name="Yandell M."/>
            <person name="Gundlach H."/>
            <person name="Mayer K.F."/>
            <person name="Schwartz D.C."/>
            <person name="Town C.D."/>
        </authorList>
    </citation>
    <scope>GENOME REANNOTATION</scope>
    <source>
        <strain evidence="1">A17</strain>
        <strain evidence="2 3">cv. Jemalong A17</strain>
    </source>
</reference>
<dbReference type="GO" id="GO:0005829">
    <property type="term" value="C:cytosol"/>
    <property type="evidence" value="ECO:0000318"/>
    <property type="project" value="GO_Central"/>
</dbReference>
<dbReference type="GO" id="GO:0019441">
    <property type="term" value="P:L-tryptophan catabolic process to kynurenine"/>
    <property type="evidence" value="ECO:0007669"/>
    <property type="project" value="InterPro"/>
</dbReference>
<organism evidence="1 3">
    <name type="scientific">Medicago truncatula</name>
    <name type="common">Barrel medic</name>
    <name type="synonym">Medicago tribuloides</name>
    <dbReference type="NCBI Taxonomy" id="3880"/>
    <lineage>
        <taxon>Eukaryota</taxon>
        <taxon>Viridiplantae</taxon>
        <taxon>Streptophyta</taxon>
        <taxon>Embryophyta</taxon>
        <taxon>Tracheophyta</taxon>
        <taxon>Spermatophyta</taxon>
        <taxon>Magnoliopsida</taxon>
        <taxon>eudicotyledons</taxon>
        <taxon>Gunneridae</taxon>
        <taxon>Pentapetalae</taxon>
        <taxon>rosids</taxon>
        <taxon>fabids</taxon>
        <taxon>Fabales</taxon>
        <taxon>Fabaceae</taxon>
        <taxon>Papilionoideae</taxon>
        <taxon>50 kb inversion clade</taxon>
        <taxon>NPAAA clade</taxon>
        <taxon>Hologalegina</taxon>
        <taxon>IRL clade</taxon>
        <taxon>Trifolieae</taxon>
        <taxon>Medicago</taxon>
    </lineage>
</organism>
<name>A0A072TE20_MEDTR</name>
<gene>
    <name evidence="1" type="ORF">MTR_1535s0010</name>
</gene>
<dbReference type="SUPFAM" id="SSF102198">
    <property type="entry name" value="Putative cyclase"/>
    <property type="match status" value="1"/>
</dbReference>
<dbReference type="Pfam" id="PF01042">
    <property type="entry name" value="Ribonuc_L-PSP"/>
    <property type="match status" value="1"/>
</dbReference>
<proteinExistence type="predicted"/>
<evidence type="ECO:0000313" key="2">
    <source>
        <dbReference type="EnsemblPlants" id="KEH15273"/>
    </source>
</evidence>
<evidence type="ECO:0000313" key="1">
    <source>
        <dbReference type="EMBL" id="KEH15273.1"/>
    </source>
</evidence>
<dbReference type="CDD" id="cd00448">
    <property type="entry name" value="YjgF_YER057c_UK114_family"/>
    <property type="match status" value="1"/>
</dbReference>
<dbReference type="EnsemblPlants" id="KEH15273">
    <property type="protein sequence ID" value="KEH15273"/>
    <property type="gene ID" value="MTR_1535s0010"/>
</dbReference>
<dbReference type="GO" id="GO:0019239">
    <property type="term" value="F:deaminase activity"/>
    <property type="evidence" value="ECO:0000318"/>
    <property type="project" value="GO_Central"/>
</dbReference>
<dbReference type="STRING" id="3880.A0A072TE20"/>
<dbReference type="GO" id="GO:0004061">
    <property type="term" value="F:arylformamidase activity"/>
    <property type="evidence" value="ECO:0007669"/>
    <property type="project" value="InterPro"/>
</dbReference>
<dbReference type="AlphaFoldDB" id="A0A072TE20"/>